<dbReference type="EC" id="5.2.1.8" evidence="5 9"/>
<dbReference type="OrthoDB" id="9807797at2"/>
<dbReference type="PROSITE" id="PS50072">
    <property type="entry name" value="CSA_PPIASE_2"/>
    <property type="match status" value="1"/>
</dbReference>
<dbReference type="PANTHER" id="PTHR45625">
    <property type="entry name" value="PEPTIDYL-PROLYL CIS-TRANS ISOMERASE-RELATED"/>
    <property type="match status" value="1"/>
</dbReference>
<accession>A0A410JSV1</accession>
<dbReference type="PANTHER" id="PTHR45625:SF4">
    <property type="entry name" value="PEPTIDYLPROLYL ISOMERASE DOMAIN AND WD REPEAT-CONTAINING PROTEIN 1"/>
    <property type="match status" value="1"/>
</dbReference>
<keyword evidence="6" id="KW-0963">Cytoplasm</keyword>
<feature type="coiled-coil region" evidence="10">
    <location>
        <begin position="212"/>
        <end position="250"/>
    </location>
</feature>
<evidence type="ECO:0000256" key="1">
    <source>
        <dbReference type="ARBA" id="ARBA00000971"/>
    </source>
</evidence>
<dbReference type="InterPro" id="IPR044666">
    <property type="entry name" value="Cyclophilin_A-like"/>
</dbReference>
<dbReference type="Proteomes" id="UP000287701">
    <property type="component" value="Chromosome"/>
</dbReference>
<protein>
    <recommendedName>
        <fullName evidence="5 9">peptidylprolyl isomerase</fullName>
        <ecNumber evidence="5 9">5.2.1.8</ecNumber>
    </recommendedName>
</protein>
<dbReference type="RefSeq" id="WP_128501681.1">
    <property type="nucleotide sequence ID" value="NZ_CP035107.1"/>
</dbReference>
<organism evidence="13 14">
    <name type="scientific">Ornithobacterium rhinotracheale</name>
    <dbReference type="NCBI Taxonomy" id="28251"/>
    <lineage>
        <taxon>Bacteria</taxon>
        <taxon>Pseudomonadati</taxon>
        <taxon>Bacteroidota</taxon>
        <taxon>Flavobacteriia</taxon>
        <taxon>Flavobacteriales</taxon>
        <taxon>Weeksellaceae</taxon>
        <taxon>Ornithobacterium</taxon>
    </lineage>
</organism>
<dbReference type="InterPro" id="IPR001179">
    <property type="entry name" value="PPIase_FKBP_dom"/>
</dbReference>
<sequence length="361" mass="39991">MKNLKTILIVCLAGLFLTRCTSIPKFMSKEEFKNLDDGLYANMETSKGDMLIKLYEQEAPMTVANFIGLAEGVKENKAKKKGVPYYDGLIFHRVIKDFMIQGGDPQGTGVGGPGYDFEDEVDNDLKHDKKGVLSMANAGPNTNGSQFFITEVPTPWLDGRHTIFGQVIKGLDVIDSIANVEKNAQDKPKEDIKINKVAIVRKGDAYKKYDANKAFGKAKADHQAKLEEAKRKREEEMKKEVQRIKDLSTKAESTPSGLKYVIIEEGKGEKPKKGDNIDVHYTLRLADGRKLDSSLDRNQPLNIDVGITGLIQGWMEALTMFNRGSKVFLIIPPQLGYGAQGAGGVVPPNATLYFDMEVLDK</sequence>
<dbReference type="Pfam" id="PF00160">
    <property type="entry name" value="Pro_isomerase"/>
    <property type="match status" value="1"/>
</dbReference>
<dbReference type="Gene3D" id="2.40.100.10">
    <property type="entry name" value="Cyclophilin-like"/>
    <property type="match status" value="1"/>
</dbReference>
<dbReference type="SUPFAM" id="SSF54534">
    <property type="entry name" value="FKBP-like"/>
    <property type="match status" value="1"/>
</dbReference>
<keyword evidence="7 9" id="KW-0697">Rotamase</keyword>
<comment type="catalytic activity">
    <reaction evidence="1 9">
        <text>[protein]-peptidylproline (omega=180) = [protein]-peptidylproline (omega=0)</text>
        <dbReference type="Rhea" id="RHEA:16237"/>
        <dbReference type="Rhea" id="RHEA-COMP:10747"/>
        <dbReference type="Rhea" id="RHEA-COMP:10748"/>
        <dbReference type="ChEBI" id="CHEBI:83833"/>
        <dbReference type="ChEBI" id="CHEBI:83834"/>
        <dbReference type="EC" id="5.2.1.8"/>
    </reaction>
</comment>
<dbReference type="CDD" id="cd00317">
    <property type="entry name" value="cyclophilin"/>
    <property type="match status" value="1"/>
</dbReference>
<dbReference type="InterPro" id="IPR002130">
    <property type="entry name" value="Cyclophilin-type_PPIase_dom"/>
</dbReference>
<dbReference type="GO" id="GO:0006457">
    <property type="term" value="P:protein folding"/>
    <property type="evidence" value="ECO:0007669"/>
    <property type="project" value="InterPro"/>
</dbReference>
<comment type="subcellular location">
    <subcellularLocation>
        <location evidence="3">Cytoplasm</location>
    </subcellularLocation>
</comment>
<keyword evidence="8 9" id="KW-0413">Isomerase</keyword>
<evidence type="ECO:0000256" key="7">
    <source>
        <dbReference type="ARBA" id="ARBA00023110"/>
    </source>
</evidence>
<dbReference type="PRINTS" id="PR00153">
    <property type="entry name" value="CSAPPISMRASE"/>
</dbReference>
<dbReference type="Gene3D" id="3.10.50.40">
    <property type="match status" value="1"/>
</dbReference>
<dbReference type="SUPFAM" id="SSF50891">
    <property type="entry name" value="Cyclophilin-like"/>
    <property type="match status" value="1"/>
</dbReference>
<dbReference type="InterPro" id="IPR020892">
    <property type="entry name" value="Cyclophilin-type_PPIase_CS"/>
</dbReference>
<evidence type="ECO:0000259" key="11">
    <source>
        <dbReference type="PROSITE" id="PS50059"/>
    </source>
</evidence>
<evidence type="ECO:0000256" key="10">
    <source>
        <dbReference type="SAM" id="Coils"/>
    </source>
</evidence>
<dbReference type="InterPro" id="IPR046357">
    <property type="entry name" value="PPIase_dom_sf"/>
</dbReference>
<feature type="domain" description="PPIase FKBP-type" evidence="11">
    <location>
        <begin position="274"/>
        <end position="361"/>
    </location>
</feature>
<dbReference type="Pfam" id="PF00254">
    <property type="entry name" value="FKBP_C"/>
    <property type="match status" value="1"/>
</dbReference>
<evidence type="ECO:0000256" key="9">
    <source>
        <dbReference type="PROSITE-ProRule" id="PRU00277"/>
    </source>
</evidence>
<reference evidence="13 14" key="1">
    <citation type="submission" date="2019-01" db="EMBL/GenBank/DDBJ databases">
        <title>Whole Genome of Ornithobacterium rhinotracheale FARPER-174b.</title>
        <authorList>
            <person name="Tataje-Lavanda L.A."/>
            <person name="Montalvan A."/>
            <person name="Montesinos R."/>
            <person name="Zimic M."/>
            <person name="Fernandez-Sanchez M."/>
            <person name="Fernandez-Diaz M."/>
        </authorList>
    </citation>
    <scope>NUCLEOTIDE SEQUENCE [LARGE SCALE GENOMIC DNA]</scope>
    <source>
        <strain evidence="13 14">FARPER-174b</strain>
    </source>
</reference>
<name>A0A410JSV1_ORNRH</name>
<evidence type="ECO:0000256" key="6">
    <source>
        <dbReference type="ARBA" id="ARBA00022490"/>
    </source>
</evidence>
<proteinExistence type="inferred from homology"/>
<dbReference type="InterPro" id="IPR029000">
    <property type="entry name" value="Cyclophilin-like_dom_sf"/>
</dbReference>
<dbReference type="GO" id="GO:0003755">
    <property type="term" value="F:peptidyl-prolyl cis-trans isomerase activity"/>
    <property type="evidence" value="ECO:0007669"/>
    <property type="project" value="UniProtKB-KW"/>
</dbReference>
<dbReference type="EMBL" id="CP035107">
    <property type="protein sequence ID" value="QAR31244.1"/>
    <property type="molecule type" value="Genomic_DNA"/>
</dbReference>
<dbReference type="GO" id="GO:0005737">
    <property type="term" value="C:cytoplasm"/>
    <property type="evidence" value="ECO:0007669"/>
    <property type="project" value="UniProtKB-SubCell"/>
</dbReference>
<comment type="function">
    <text evidence="2">PPIases accelerate the folding of proteins. It catalyzes the cis-trans isomerization of proline imidic peptide bonds in oligopeptides.</text>
</comment>
<comment type="similarity">
    <text evidence="4">Belongs to the cyclophilin-type PPIase family.</text>
</comment>
<evidence type="ECO:0000313" key="13">
    <source>
        <dbReference type="EMBL" id="QAR31244.1"/>
    </source>
</evidence>
<dbReference type="AlphaFoldDB" id="A0A410JSV1"/>
<evidence type="ECO:0000256" key="8">
    <source>
        <dbReference type="ARBA" id="ARBA00023235"/>
    </source>
</evidence>
<keyword evidence="10" id="KW-0175">Coiled coil</keyword>
<feature type="domain" description="PPIase cyclophilin-type" evidence="12">
    <location>
        <begin position="48"/>
        <end position="199"/>
    </location>
</feature>
<evidence type="ECO:0000259" key="12">
    <source>
        <dbReference type="PROSITE" id="PS50072"/>
    </source>
</evidence>
<gene>
    <name evidence="13" type="ORF">EQP59_07795</name>
</gene>
<dbReference type="PROSITE" id="PS00170">
    <property type="entry name" value="CSA_PPIASE_1"/>
    <property type="match status" value="1"/>
</dbReference>
<dbReference type="FunFam" id="2.40.100.10:FF:000028">
    <property type="entry name" value="Peptidyl-prolyl cis-trans isomerase"/>
    <property type="match status" value="1"/>
</dbReference>
<evidence type="ECO:0000256" key="2">
    <source>
        <dbReference type="ARBA" id="ARBA00002388"/>
    </source>
</evidence>
<evidence type="ECO:0000256" key="3">
    <source>
        <dbReference type="ARBA" id="ARBA00004496"/>
    </source>
</evidence>
<evidence type="ECO:0000256" key="4">
    <source>
        <dbReference type="ARBA" id="ARBA00007365"/>
    </source>
</evidence>
<dbReference type="PROSITE" id="PS50059">
    <property type="entry name" value="FKBP_PPIASE"/>
    <property type="match status" value="1"/>
</dbReference>
<evidence type="ECO:0000313" key="14">
    <source>
        <dbReference type="Proteomes" id="UP000287701"/>
    </source>
</evidence>
<evidence type="ECO:0000256" key="5">
    <source>
        <dbReference type="ARBA" id="ARBA00013194"/>
    </source>
</evidence>